<reference evidence="1 2" key="1">
    <citation type="journal article" date="2018" name="Biotechnol. Biofuels">
        <title>Integrative visual omics of the white-rot fungus Polyporus brumalis exposes the biotechnological potential of its oxidative enzymes for delignifying raw plant biomass.</title>
        <authorList>
            <person name="Miyauchi S."/>
            <person name="Rancon A."/>
            <person name="Drula E."/>
            <person name="Hage H."/>
            <person name="Chaduli D."/>
            <person name="Favel A."/>
            <person name="Grisel S."/>
            <person name="Henrissat B."/>
            <person name="Herpoel-Gimbert I."/>
            <person name="Ruiz-Duenas F.J."/>
            <person name="Chevret D."/>
            <person name="Hainaut M."/>
            <person name="Lin J."/>
            <person name="Wang M."/>
            <person name="Pangilinan J."/>
            <person name="Lipzen A."/>
            <person name="Lesage-Meessen L."/>
            <person name="Navarro D."/>
            <person name="Riley R."/>
            <person name="Grigoriev I.V."/>
            <person name="Zhou S."/>
            <person name="Raouche S."/>
            <person name="Rosso M.N."/>
        </authorList>
    </citation>
    <scope>NUCLEOTIDE SEQUENCE [LARGE SCALE GENOMIC DNA]</scope>
    <source>
        <strain evidence="1 2">BRFM 1820</strain>
    </source>
</reference>
<proteinExistence type="predicted"/>
<dbReference type="AlphaFoldDB" id="A0A371CWY6"/>
<organism evidence="1 2">
    <name type="scientific">Lentinus brumalis</name>
    <dbReference type="NCBI Taxonomy" id="2498619"/>
    <lineage>
        <taxon>Eukaryota</taxon>
        <taxon>Fungi</taxon>
        <taxon>Dikarya</taxon>
        <taxon>Basidiomycota</taxon>
        <taxon>Agaricomycotina</taxon>
        <taxon>Agaricomycetes</taxon>
        <taxon>Polyporales</taxon>
        <taxon>Polyporaceae</taxon>
        <taxon>Lentinus</taxon>
    </lineage>
</organism>
<evidence type="ECO:0000313" key="2">
    <source>
        <dbReference type="Proteomes" id="UP000256964"/>
    </source>
</evidence>
<dbReference type="EMBL" id="KZ857445">
    <property type="protein sequence ID" value="RDX44788.1"/>
    <property type="molecule type" value="Genomic_DNA"/>
</dbReference>
<keyword evidence="2" id="KW-1185">Reference proteome</keyword>
<protein>
    <submittedName>
        <fullName evidence="1">Uncharacterized protein</fullName>
    </submittedName>
</protein>
<evidence type="ECO:0000313" key="1">
    <source>
        <dbReference type="EMBL" id="RDX44788.1"/>
    </source>
</evidence>
<accession>A0A371CWY6</accession>
<gene>
    <name evidence="1" type="ORF">OH76DRAFT_1486813</name>
</gene>
<dbReference type="Proteomes" id="UP000256964">
    <property type="component" value="Unassembled WGS sequence"/>
</dbReference>
<sequence>MGALFVQLWACPAGQPVSDDIHAAEQAVGGRRCYGGLWIATVDEREKDAVLAYADSVRGTPKHGIPDKTELARCPDPLIRLCTHTARRVVHVLKLFALIPESFACAGDEGWQLPALLVYTIEQSEKDRCPLLLNINVGQSDPVGRARLPVELVRPARAPTIFVAVLVINY</sequence>
<name>A0A371CWY6_9APHY</name>